<dbReference type="SUPFAM" id="SSF55729">
    <property type="entry name" value="Acyl-CoA N-acyltransferases (Nat)"/>
    <property type="match status" value="1"/>
</dbReference>
<reference evidence="3" key="1">
    <citation type="journal article" date="2019" name="Int. J. Syst. Evol. Microbiol.">
        <title>The Global Catalogue of Microorganisms (GCM) 10K type strain sequencing project: providing services to taxonomists for standard genome sequencing and annotation.</title>
        <authorList>
            <consortium name="The Broad Institute Genomics Platform"/>
            <consortium name="The Broad Institute Genome Sequencing Center for Infectious Disease"/>
            <person name="Wu L."/>
            <person name="Ma J."/>
        </authorList>
    </citation>
    <scope>NUCLEOTIDE SEQUENCE [LARGE SCALE GENOMIC DNA]</scope>
    <source>
        <strain evidence="3">CCUG 57263</strain>
    </source>
</reference>
<evidence type="ECO:0000313" key="3">
    <source>
        <dbReference type="Proteomes" id="UP001597120"/>
    </source>
</evidence>
<sequence>MNFLYTEVIPSQNEIYKLYDCFGWNDYLKLSKESLHQAMLQSWCVISAYHEDELVGTGRLVSDGVLSAYLCGLAVHPDYQQMGIGSEIVRRLVSKGQHQNLHIELFCEEKLLNFYEKLGFAVFASGMKYRK</sequence>
<dbReference type="PANTHER" id="PTHR43233:SF1">
    <property type="entry name" value="FAMILY N-ACETYLTRANSFERASE, PUTATIVE (AFU_ORTHOLOGUE AFUA_6G03350)-RELATED"/>
    <property type="match status" value="1"/>
</dbReference>
<dbReference type="RefSeq" id="WP_144937158.1">
    <property type="nucleotide sequence ID" value="NZ_JBHTIU010000060.1"/>
</dbReference>
<dbReference type="InterPro" id="IPR000182">
    <property type="entry name" value="GNAT_dom"/>
</dbReference>
<dbReference type="InterPro" id="IPR016181">
    <property type="entry name" value="Acyl_CoA_acyltransferase"/>
</dbReference>
<proteinExistence type="predicted"/>
<gene>
    <name evidence="2" type="ORF">ACFQ03_16535</name>
</gene>
<dbReference type="GO" id="GO:0016746">
    <property type="term" value="F:acyltransferase activity"/>
    <property type="evidence" value="ECO:0007669"/>
    <property type="project" value="UniProtKB-KW"/>
</dbReference>
<dbReference type="PANTHER" id="PTHR43233">
    <property type="entry name" value="FAMILY N-ACETYLTRANSFERASE, PUTATIVE (AFU_ORTHOLOGUE AFUA_6G03350)-RELATED"/>
    <property type="match status" value="1"/>
</dbReference>
<dbReference type="PROSITE" id="PS51186">
    <property type="entry name" value="GNAT"/>
    <property type="match status" value="1"/>
</dbReference>
<comment type="caution">
    <text evidence="2">The sequence shown here is derived from an EMBL/GenBank/DDBJ whole genome shotgun (WGS) entry which is preliminary data.</text>
</comment>
<organism evidence="2 3">
    <name type="scientific">Paenibacillus residui</name>
    <dbReference type="NCBI Taxonomy" id="629724"/>
    <lineage>
        <taxon>Bacteria</taxon>
        <taxon>Bacillati</taxon>
        <taxon>Bacillota</taxon>
        <taxon>Bacilli</taxon>
        <taxon>Bacillales</taxon>
        <taxon>Paenibacillaceae</taxon>
        <taxon>Paenibacillus</taxon>
    </lineage>
</organism>
<dbReference type="EC" id="2.3.-.-" evidence="2"/>
<dbReference type="EMBL" id="JBHTIU010000060">
    <property type="protein sequence ID" value="MFD0870763.1"/>
    <property type="molecule type" value="Genomic_DNA"/>
</dbReference>
<evidence type="ECO:0000313" key="2">
    <source>
        <dbReference type="EMBL" id="MFD0870763.1"/>
    </source>
</evidence>
<keyword evidence="2" id="KW-0808">Transferase</keyword>
<dbReference type="Gene3D" id="3.40.630.30">
    <property type="match status" value="1"/>
</dbReference>
<dbReference type="CDD" id="cd04301">
    <property type="entry name" value="NAT_SF"/>
    <property type="match status" value="1"/>
</dbReference>
<evidence type="ECO:0000259" key="1">
    <source>
        <dbReference type="PROSITE" id="PS51186"/>
    </source>
</evidence>
<dbReference type="Pfam" id="PF00583">
    <property type="entry name" value="Acetyltransf_1"/>
    <property type="match status" value="1"/>
</dbReference>
<name>A0ABW3DC30_9BACL</name>
<accession>A0ABW3DC30</accession>
<feature type="domain" description="N-acetyltransferase" evidence="1">
    <location>
        <begin position="1"/>
        <end position="131"/>
    </location>
</feature>
<keyword evidence="3" id="KW-1185">Reference proteome</keyword>
<dbReference type="Proteomes" id="UP001597120">
    <property type="component" value="Unassembled WGS sequence"/>
</dbReference>
<dbReference type="InterPro" id="IPR053144">
    <property type="entry name" value="Acetyltransferase_Butenolide"/>
</dbReference>
<keyword evidence="2" id="KW-0012">Acyltransferase</keyword>
<protein>
    <submittedName>
        <fullName evidence="2">GNAT family N-acetyltransferase</fullName>
        <ecNumber evidence="2">2.3.-.-</ecNumber>
    </submittedName>
</protein>